<evidence type="ECO:0000313" key="1">
    <source>
        <dbReference type="EMBL" id="VEU45126.1"/>
    </source>
</evidence>
<dbReference type="EMBL" id="CAACVS010000688">
    <property type="protein sequence ID" value="VEU45126.1"/>
    <property type="molecule type" value="Genomic_DNA"/>
</dbReference>
<name>A0A448ZSY2_9STRA</name>
<proteinExistence type="predicted"/>
<dbReference type="AlphaFoldDB" id="A0A448ZSY2"/>
<reference evidence="1 2" key="1">
    <citation type="submission" date="2019-01" db="EMBL/GenBank/DDBJ databases">
        <authorList>
            <person name="Ferrante I. M."/>
        </authorList>
    </citation>
    <scope>NUCLEOTIDE SEQUENCE [LARGE SCALE GENOMIC DNA]</scope>
    <source>
        <strain evidence="1 2">B856</strain>
    </source>
</reference>
<organism evidence="1 2">
    <name type="scientific">Pseudo-nitzschia multistriata</name>
    <dbReference type="NCBI Taxonomy" id="183589"/>
    <lineage>
        <taxon>Eukaryota</taxon>
        <taxon>Sar</taxon>
        <taxon>Stramenopiles</taxon>
        <taxon>Ochrophyta</taxon>
        <taxon>Bacillariophyta</taxon>
        <taxon>Bacillariophyceae</taxon>
        <taxon>Bacillariophycidae</taxon>
        <taxon>Bacillariales</taxon>
        <taxon>Bacillariaceae</taxon>
        <taxon>Pseudo-nitzschia</taxon>
    </lineage>
</organism>
<accession>A0A448ZSY2</accession>
<gene>
    <name evidence="1" type="ORF">PSNMU_V1.4_AUG-EV-PASAV3_0122780</name>
</gene>
<keyword evidence="2" id="KW-1185">Reference proteome</keyword>
<dbReference type="Proteomes" id="UP000291116">
    <property type="component" value="Unassembled WGS sequence"/>
</dbReference>
<protein>
    <submittedName>
        <fullName evidence="1">Uncharacterized protein</fullName>
    </submittedName>
</protein>
<sequence>MYSSCSCSMISVFRIGEKPRARIPKALRKRESVAAGKTCGETSHPISWSASQKAAYHGFKRGSVSVVA</sequence>
<evidence type="ECO:0000313" key="2">
    <source>
        <dbReference type="Proteomes" id="UP000291116"/>
    </source>
</evidence>